<dbReference type="InterPro" id="IPR029021">
    <property type="entry name" value="Prot-tyrosine_phosphatase-like"/>
</dbReference>
<dbReference type="PROSITE" id="PS50055">
    <property type="entry name" value="TYR_PHOSPHATASE_PTP"/>
    <property type="match status" value="1"/>
</dbReference>
<proteinExistence type="predicted"/>
<dbReference type="GO" id="GO:0004725">
    <property type="term" value="F:protein tyrosine phosphatase activity"/>
    <property type="evidence" value="ECO:0007669"/>
    <property type="project" value="InterPro"/>
</dbReference>
<keyword evidence="3" id="KW-1185">Reference proteome</keyword>
<dbReference type="AlphaFoldDB" id="A0A9D4K3A9"/>
<accession>A0A9D4K3A9</accession>
<dbReference type="PANTHER" id="PTHR19134">
    <property type="entry name" value="RECEPTOR-TYPE TYROSINE-PROTEIN PHOSPHATASE"/>
    <property type="match status" value="1"/>
</dbReference>
<reference evidence="2" key="1">
    <citation type="journal article" date="2019" name="bioRxiv">
        <title>The Genome of the Zebra Mussel, Dreissena polymorpha: A Resource for Invasive Species Research.</title>
        <authorList>
            <person name="McCartney M.A."/>
            <person name="Auch B."/>
            <person name="Kono T."/>
            <person name="Mallez S."/>
            <person name="Zhang Y."/>
            <person name="Obille A."/>
            <person name="Becker A."/>
            <person name="Abrahante J.E."/>
            <person name="Garbe J."/>
            <person name="Badalamenti J.P."/>
            <person name="Herman A."/>
            <person name="Mangelson H."/>
            <person name="Liachko I."/>
            <person name="Sullivan S."/>
            <person name="Sone E.D."/>
            <person name="Koren S."/>
            <person name="Silverstein K.A.T."/>
            <person name="Beckman K.B."/>
            <person name="Gohl D.M."/>
        </authorList>
    </citation>
    <scope>NUCLEOTIDE SEQUENCE</scope>
    <source>
        <strain evidence="2">Duluth1</strain>
        <tissue evidence="2">Whole animal</tissue>
    </source>
</reference>
<dbReference type="Proteomes" id="UP000828390">
    <property type="component" value="Unassembled WGS sequence"/>
</dbReference>
<evidence type="ECO:0000313" key="3">
    <source>
        <dbReference type="Proteomes" id="UP000828390"/>
    </source>
</evidence>
<dbReference type="SUPFAM" id="SSF52799">
    <property type="entry name" value="(Phosphotyrosine protein) phosphatases II"/>
    <property type="match status" value="1"/>
</dbReference>
<gene>
    <name evidence="2" type="ORF">DPMN_105503</name>
</gene>
<sequence length="246" mass="27222">MDILIDEGQARQTVDIYACVTKLRQQRVNMVQTATEASYHTLELAGANIKGDEGDPYSVATMPENAKKNRFDTILPNNRYRAMLTVPVDERNDYINAVYMPSYKVDNKYILTQKPLSDTVVDCWRLIESRDISLVVTFPDEGNEQCSHHIGLVATFHDEGDGHVAAHITAVTLPNEGIEREDGNSAAVPEVAQAPDGTAKYGATRSGLLLDGESKQLIRAKSTGHWRCRPWAWAQKVSLPPALVVS</sequence>
<comment type="caution">
    <text evidence="2">The sequence shown here is derived from an EMBL/GenBank/DDBJ whole genome shotgun (WGS) entry which is preliminary data.</text>
</comment>
<feature type="domain" description="Tyrosine-protein phosphatase" evidence="1">
    <location>
        <begin position="35"/>
        <end position="246"/>
    </location>
</feature>
<dbReference type="InterPro" id="IPR000242">
    <property type="entry name" value="PTP_cat"/>
</dbReference>
<dbReference type="PANTHER" id="PTHR19134:SF449">
    <property type="entry name" value="TYROSINE-PROTEIN PHOSPHATASE 1"/>
    <property type="match status" value="1"/>
</dbReference>
<dbReference type="Gene3D" id="3.90.190.10">
    <property type="entry name" value="Protein tyrosine phosphatase superfamily"/>
    <property type="match status" value="2"/>
</dbReference>
<evidence type="ECO:0000259" key="1">
    <source>
        <dbReference type="PROSITE" id="PS50055"/>
    </source>
</evidence>
<reference evidence="2" key="2">
    <citation type="submission" date="2020-11" db="EMBL/GenBank/DDBJ databases">
        <authorList>
            <person name="McCartney M.A."/>
            <person name="Auch B."/>
            <person name="Kono T."/>
            <person name="Mallez S."/>
            <person name="Becker A."/>
            <person name="Gohl D.M."/>
            <person name="Silverstein K.A.T."/>
            <person name="Koren S."/>
            <person name="Bechman K.B."/>
            <person name="Herman A."/>
            <person name="Abrahante J.E."/>
            <person name="Garbe J."/>
        </authorList>
    </citation>
    <scope>NUCLEOTIDE SEQUENCE</scope>
    <source>
        <strain evidence="2">Duluth1</strain>
        <tissue evidence="2">Whole animal</tissue>
    </source>
</reference>
<organism evidence="2 3">
    <name type="scientific">Dreissena polymorpha</name>
    <name type="common">Zebra mussel</name>
    <name type="synonym">Mytilus polymorpha</name>
    <dbReference type="NCBI Taxonomy" id="45954"/>
    <lineage>
        <taxon>Eukaryota</taxon>
        <taxon>Metazoa</taxon>
        <taxon>Spiralia</taxon>
        <taxon>Lophotrochozoa</taxon>
        <taxon>Mollusca</taxon>
        <taxon>Bivalvia</taxon>
        <taxon>Autobranchia</taxon>
        <taxon>Heteroconchia</taxon>
        <taxon>Euheterodonta</taxon>
        <taxon>Imparidentia</taxon>
        <taxon>Neoheterodontei</taxon>
        <taxon>Myida</taxon>
        <taxon>Dreissenoidea</taxon>
        <taxon>Dreissenidae</taxon>
        <taxon>Dreissena</taxon>
    </lineage>
</organism>
<dbReference type="Pfam" id="PF00102">
    <property type="entry name" value="Y_phosphatase"/>
    <property type="match status" value="1"/>
</dbReference>
<name>A0A9D4K3A9_DREPO</name>
<protein>
    <recommendedName>
        <fullName evidence="1">Tyrosine-protein phosphatase domain-containing protein</fullName>
    </recommendedName>
</protein>
<dbReference type="EMBL" id="JAIWYP010000004">
    <property type="protein sequence ID" value="KAH3832222.1"/>
    <property type="molecule type" value="Genomic_DNA"/>
</dbReference>
<dbReference type="InterPro" id="IPR050348">
    <property type="entry name" value="Protein-Tyr_Phosphatase"/>
</dbReference>
<evidence type="ECO:0000313" key="2">
    <source>
        <dbReference type="EMBL" id="KAH3832222.1"/>
    </source>
</evidence>